<evidence type="ECO:0000313" key="4">
    <source>
        <dbReference type="Proteomes" id="UP000327294"/>
    </source>
</evidence>
<proteinExistence type="predicted"/>
<dbReference type="AlphaFoldDB" id="A0A5P8K9M5"/>
<protein>
    <submittedName>
        <fullName evidence="3">Bifunctional DNA primase/polymerase</fullName>
    </submittedName>
</protein>
<dbReference type="RefSeq" id="WP_152171157.1">
    <property type="nucleotide sequence ID" value="NZ_CP045096.1"/>
</dbReference>
<dbReference type="SUPFAM" id="SSF56747">
    <property type="entry name" value="Prim-pol domain"/>
    <property type="match status" value="1"/>
</dbReference>
<dbReference type="SMART" id="SM00943">
    <property type="entry name" value="Prim-Pol"/>
    <property type="match status" value="1"/>
</dbReference>
<dbReference type="Proteomes" id="UP000327294">
    <property type="component" value="Chromosome"/>
</dbReference>
<organism evidence="3 4">
    <name type="scientific">Streptomyces phaeolivaceus</name>
    <dbReference type="NCBI Taxonomy" id="2653200"/>
    <lineage>
        <taxon>Bacteria</taxon>
        <taxon>Bacillati</taxon>
        <taxon>Actinomycetota</taxon>
        <taxon>Actinomycetes</taxon>
        <taxon>Kitasatosporales</taxon>
        <taxon>Streptomycetaceae</taxon>
        <taxon>Streptomyces</taxon>
    </lineage>
</organism>
<dbReference type="EMBL" id="CP045096">
    <property type="protein sequence ID" value="QFQ99744.1"/>
    <property type="molecule type" value="Genomic_DNA"/>
</dbReference>
<keyword evidence="4" id="KW-1185">Reference proteome</keyword>
<gene>
    <name evidence="3" type="ORF">F9278_30360</name>
</gene>
<reference evidence="3 4" key="1">
    <citation type="submission" date="2019-10" db="EMBL/GenBank/DDBJ databases">
        <title>Streptomyces sp. strain GY16 isolated from leaves of Broussonetia papyrifera.</title>
        <authorList>
            <person name="Mo P."/>
        </authorList>
    </citation>
    <scope>NUCLEOTIDE SEQUENCE [LARGE SCALE GENOMIC DNA]</scope>
    <source>
        <strain evidence="3 4">GY16</strain>
    </source>
</reference>
<dbReference type="KEGG" id="sphv:F9278_30360"/>
<evidence type="ECO:0000256" key="1">
    <source>
        <dbReference type="SAM" id="MobiDB-lite"/>
    </source>
</evidence>
<feature type="domain" description="DNA primase/polymerase bifunctional N-terminal" evidence="2">
    <location>
        <begin position="13"/>
        <end position="191"/>
    </location>
</feature>
<evidence type="ECO:0000313" key="3">
    <source>
        <dbReference type="EMBL" id="QFQ99744.1"/>
    </source>
</evidence>
<dbReference type="InterPro" id="IPR015330">
    <property type="entry name" value="DNA_primase/pol_bifunc_N"/>
</dbReference>
<dbReference type="Pfam" id="PF09250">
    <property type="entry name" value="Prim-Pol"/>
    <property type="match status" value="1"/>
</dbReference>
<name>A0A5P8K9M5_9ACTN</name>
<accession>A0A5P8K9M5</accession>
<dbReference type="CDD" id="cd04859">
    <property type="entry name" value="Prim_Pol"/>
    <property type="match status" value="1"/>
</dbReference>
<sequence length="302" mass="31929">MTHDPRSALLRAALDTAARGWPVIPLRPHDKRPAGHAQKHCPATGRCTDGHKTPEQRATTDPELLAAAWAQQSYNVGIATGPAGLLVVDLDTLKPQEPKGTPDGATSFAALCERAGHAVPTTYRVRTARGGEHLYFTQPAGVRLHNTAGRLAKKIDTRGWGGYVVAAASTTPAGAYTVLDDRPPVPLPAWLHDALKPPQRPARDVSVPLTTRAGGYAAAALRGETHNVATAADGTRNATLLRAARALGRLIASGDLDRGEVEQALSRAASGNATQSPRYYDDVITRGLDWSIAHNTAGRRAA</sequence>
<evidence type="ECO:0000259" key="2">
    <source>
        <dbReference type="SMART" id="SM00943"/>
    </source>
</evidence>
<feature type="region of interest" description="Disordered" evidence="1">
    <location>
        <begin position="29"/>
        <end position="56"/>
    </location>
</feature>